<keyword evidence="5" id="KW-0175">Coiled coil</keyword>
<evidence type="ECO:0000313" key="7">
    <source>
        <dbReference type="EMBL" id="CAH1407413.1"/>
    </source>
</evidence>
<dbReference type="GO" id="GO:0005829">
    <property type="term" value="C:cytosol"/>
    <property type="evidence" value="ECO:0007669"/>
    <property type="project" value="UniProtKB-ARBA"/>
</dbReference>
<dbReference type="AlphaFoldDB" id="A0A9P0MYT1"/>
<evidence type="ECO:0000256" key="5">
    <source>
        <dbReference type="SAM" id="Coils"/>
    </source>
</evidence>
<dbReference type="PANTHER" id="PTHR18916:SF85">
    <property type="entry name" value="TUBULIN-FOLDING COFACTOR B"/>
    <property type="match status" value="1"/>
</dbReference>
<keyword evidence="2" id="KW-0963">Cytoplasm</keyword>
<dbReference type="GO" id="GO:0005938">
    <property type="term" value="C:cell cortex"/>
    <property type="evidence" value="ECO:0007669"/>
    <property type="project" value="TreeGrafter"/>
</dbReference>
<accession>A0A9P0MYT1</accession>
<dbReference type="Pfam" id="PF14560">
    <property type="entry name" value="Ubiquitin_2"/>
    <property type="match status" value="1"/>
</dbReference>
<dbReference type="InterPro" id="IPR000626">
    <property type="entry name" value="Ubiquitin-like_dom"/>
</dbReference>
<dbReference type="PROSITE" id="PS00845">
    <property type="entry name" value="CAP_GLY_1"/>
    <property type="match status" value="1"/>
</dbReference>
<reference evidence="7" key="1">
    <citation type="submission" date="2022-01" db="EMBL/GenBank/DDBJ databases">
        <authorList>
            <person name="King R."/>
        </authorList>
    </citation>
    <scope>NUCLEOTIDE SEQUENCE</scope>
</reference>
<dbReference type="InterPro" id="IPR045172">
    <property type="entry name" value="TBCB_Ubl"/>
</dbReference>
<dbReference type="GO" id="GO:0007021">
    <property type="term" value="P:tubulin complex assembly"/>
    <property type="evidence" value="ECO:0007669"/>
    <property type="project" value="InterPro"/>
</dbReference>
<dbReference type="Gene3D" id="3.10.20.90">
    <property type="entry name" value="Phosphatidylinositol 3-kinase Catalytic Subunit, Chain A, domain 1"/>
    <property type="match status" value="1"/>
</dbReference>
<feature type="domain" description="CAP-Gly" evidence="6">
    <location>
        <begin position="183"/>
        <end position="225"/>
    </location>
</feature>
<dbReference type="SUPFAM" id="SSF74924">
    <property type="entry name" value="Cap-Gly domain"/>
    <property type="match status" value="1"/>
</dbReference>
<dbReference type="GO" id="GO:0043014">
    <property type="term" value="F:alpha-tubulin binding"/>
    <property type="evidence" value="ECO:0007669"/>
    <property type="project" value="InterPro"/>
</dbReference>
<name>A0A9P0MYT1_NEZVI</name>
<dbReference type="PROSITE" id="PS50245">
    <property type="entry name" value="CAP_GLY_2"/>
    <property type="match status" value="1"/>
</dbReference>
<dbReference type="GO" id="GO:0031122">
    <property type="term" value="P:cytoplasmic microtubule organization"/>
    <property type="evidence" value="ECO:0007669"/>
    <property type="project" value="TreeGrafter"/>
</dbReference>
<comment type="subcellular location">
    <subcellularLocation>
        <location evidence="1">Cytoplasm</location>
    </subcellularLocation>
</comment>
<evidence type="ECO:0000256" key="4">
    <source>
        <dbReference type="ARBA" id="ARBA00025779"/>
    </source>
</evidence>
<dbReference type="FunFam" id="2.30.30.190:FF:000013">
    <property type="entry name" value="Tubulin-folding cofactor B"/>
    <property type="match status" value="1"/>
</dbReference>
<dbReference type="PANTHER" id="PTHR18916">
    <property type="entry name" value="DYNACTIN 1-RELATED MICROTUBULE-BINDING"/>
    <property type="match status" value="1"/>
</dbReference>
<evidence type="ECO:0000259" key="6">
    <source>
        <dbReference type="PROSITE" id="PS50245"/>
    </source>
</evidence>
<comment type="similarity">
    <text evidence="4">Belongs to the TBCB family.</text>
</comment>
<feature type="coiled-coil region" evidence="5">
    <location>
        <begin position="126"/>
        <end position="159"/>
    </location>
</feature>
<sequence>MADIIIKTSDYVNVLISASCQSIAIEKRFKKDITVLELKEKLELVTGGSSNTMKLKVFTKDDQLVCGLDDNNALIGSYPIDDGMRIHVEDSFSLRKQLEEDESVEKYKLSEEEYAKREDSLLAYLKRNQLGKFSKEEQERRELQKKEEEEAEAKKLETLSVGSRCEVRVPGQPTRRAAIRFIGTTHFKTGNWVGVQYDEPMGKNDGSVDGKRYFECPPKYGGFVKPLHVTAGDFPEEELNLDDEL</sequence>
<dbReference type="GO" id="GO:0007023">
    <property type="term" value="P:post-chaperonin tubulin folding pathway"/>
    <property type="evidence" value="ECO:0007669"/>
    <property type="project" value="InterPro"/>
</dbReference>
<evidence type="ECO:0000256" key="2">
    <source>
        <dbReference type="ARBA" id="ARBA00022490"/>
    </source>
</evidence>
<dbReference type="CDD" id="cd01789">
    <property type="entry name" value="Ubl_TBCB"/>
    <property type="match status" value="1"/>
</dbReference>
<dbReference type="InterPro" id="IPR036859">
    <property type="entry name" value="CAP-Gly_dom_sf"/>
</dbReference>
<dbReference type="GO" id="GO:0051010">
    <property type="term" value="F:microtubule plus-end binding"/>
    <property type="evidence" value="ECO:0007669"/>
    <property type="project" value="TreeGrafter"/>
</dbReference>
<evidence type="ECO:0000256" key="3">
    <source>
        <dbReference type="ARBA" id="ARBA00023186"/>
    </source>
</evidence>
<dbReference type="Gene3D" id="2.30.30.190">
    <property type="entry name" value="CAP Gly-rich-like domain"/>
    <property type="match status" value="1"/>
</dbReference>
<dbReference type="GO" id="GO:0035371">
    <property type="term" value="C:microtubule plus-end"/>
    <property type="evidence" value="ECO:0007669"/>
    <property type="project" value="TreeGrafter"/>
</dbReference>
<dbReference type="Pfam" id="PF01302">
    <property type="entry name" value="CAP_GLY"/>
    <property type="match status" value="1"/>
</dbReference>
<dbReference type="SMART" id="SM01052">
    <property type="entry name" value="CAP_GLY"/>
    <property type="match status" value="1"/>
</dbReference>
<gene>
    <name evidence="7" type="ORF">NEZAVI_LOCUS15131</name>
</gene>
<dbReference type="Proteomes" id="UP001152798">
    <property type="component" value="Chromosome 7"/>
</dbReference>
<dbReference type="SUPFAM" id="SSF54236">
    <property type="entry name" value="Ubiquitin-like"/>
    <property type="match status" value="1"/>
</dbReference>
<proteinExistence type="inferred from homology"/>
<evidence type="ECO:0000256" key="1">
    <source>
        <dbReference type="ARBA" id="ARBA00004496"/>
    </source>
</evidence>
<keyword evidence="8" id="KW-1185">Reference proteome</keyword>
<protein>
    <recommendedName>
        <fullName evidence="6">CAP-Gly domain-containing protein</fullName>
    </recommendedName>
</protein>
<dbReference type="InterPro" id="IPR029071">
    <property type="entry name" value="Ubiquitin-like_domsf"/>
</dbReference>
<dbReference type="GO" id="GO:0005634">
    <property type="term" value="C:nucleus"/>
    <property type="evidence" value="ECO:0007669"/>
    <property type="project" value="TreeGrafter"/>
</dbReference>
<dbReference type="OrthoDB" id="5295208at2759"/>
<dbReference type="InterPro" id="IPR000938">
    <property type="entry name" value="CAP-Gly_domain"/>
</dbReference>
<keyword evidence="3" id="KW-0143">Chaperone</keyword>
<evidence type="ECO:0000313" key="8">
    <source>
        <dbReference type="Proteomes" id="UP001152798"/>
    </source>
</evidence>
<organism evidence="7 8">
    <name type="scientific">Nezara viridula</name>
    <name type="common">Southern green stink bug</name>
    <name type="synonym">Cimex viridulus</name>
    <dbReference type="NCBI Taxonomy" id="85310"/>
    <lineage>
        <taxon>Eukaryota</taxon>
        <taxon>Metazoa</taxon>
        <taxon>Ecdysozoa</taxon>
        <taxon>Arthropoda</taxon>
        <taxon>Hexapoda</taxon>
        <taxon>Insecta</taxon>
        <taxon>Pterygota</taxon>
        <taxon>Neoptera</taxon>
        <taxon>Paraneoptera</taxon>
        <taxon>Hemiptera</taxon>
        <taxon>Heteroptera</taxon>
        <taxon>Panheteroptera</taxon>
        <taxon>Pentatomomorpha</taxon>
        <taxon>Pentatomoidea</taxon>
        <taxon>Pentatomidae</taxon>
        <taxon>Pentatominae</taxon>
        <taxon>Nezara</taxon>
    </lineage>
</organism>
<dbReference type="EMBL" id="OV725083">
    <property type="protein sequence ID" value="CAH1407413.1"/>
    <property type="molecule type" value="Genomic_DNA"/>
</dbReference>